<organism evidence="2 3">
    <name type="scientific">Pelagerythrobacter marensis</name>
    <dbReference type="NCBI Taxonomy" id="543877"/>
    <lineage>
        <taxon>Bacteria</taxon>
        <taxon>Pseudomonadati</taxon>
        <taxon>Pseudomonadota</taxon>
        <taxon>Alphaproteobacteria</taxon>
        <taxon>Sphingomonadales</taxon>
        <taxon>Erythrobacteraceae</taxon>
        <taxon>Pelagerythrobacter</taxon>
    </lineage>
</organism>
<feature type="transmembrane region" description="Helical" evidence="1">
    <location>
        <begin position="6"/>
        <end position="26"/>
    </location>
</feature>
<dbReference type="KEGG" id="amx:AM2010_1579"/>
<keyword evidence="1" id="KW-0472">Membrane</keyword>
<evidence type="ECO:0000256" key="1">
    <source>
        <dbReference type="SAM" id="Phobius"/>
    </source>
</evidence>
<dbReference type="AlphaFoldDB" id="A0A0G3XBB7"/>
<dbReference type="PATRIC" id="fig|543877.4.peg.1605"/>
<dbReference type="RefSeq" id="WP_047806621.1">
    <property type="nucleotide sequence ID" value="NZ_CP011805.1"/>
</dbReference>
<keyword evidence="1" id="KW-1133">Transmembrane helix</keyword>
<dbReference type="STRING" id="543877.AM2010_1579"/>
<proteinExistence type="predicted"/>
<dbReference type="EMBL" id="CP011805">
    <property type="protein sequence ID" value="AKM07648.1"/>
    <property type="molecule type" value="Genomic_DNA"/>
</dbReference>
<keyword evidence="1" id="KW-0812">Transmembrane</keyword>
<keyword evidence="3" id="KW-1185">Reference proteome</keyword>
<dbReference type="Proteomes" id="UP000037643">
    <property type="component" value="Chromosome"/>
</dbReference>
<reference evidence="2 3" key="1">
    <citation type="submission" date="2015-06" db="EMBL/GenBank/DDBJ databases">
        <authorList>
            <person name="Kim K.M."/>
        </authorList>
    </citation>
    <scope>NUCLEOTIDE SEQUENCE [LARGE SCALE GENOMIC DNA]</scope>
    <source>
        <strain evidence="2 3">KCTC 22370</strain>
    </source>
</reference>
<name>A0A0G3XBB7_9SPHN</name>
<gene>
    <name evidence="2" type="ORF">AM2010_1579</name>
</gene>
<protein>
    <submittedName>
        <fullName evidence="2">Uncharacterized protein</fullName>
    </submittedName>
</protein>
<accession>A0A0G3XBB7</accession>
<evidence type="ECO:0000313" key="3">
    <source>
        <dbReference type="Proteomes" id="UP000037643"/>
    </source>
</evidence>
<evidence type="ECO:0000313" key="2">
    <source>
        <dbReference type="EMBL" id="AKM07648.1"/>
    </source>
</evidence>
<sequence>MSEQVIIAAATLVAIGIVAFAALHGWQGWLALKRRELDRTGHRPTREIEGGAQMGAARIEIADLKERIRKLEAIASGVDL</sequence>